<accession>A0A6S6S1H6</accession>
<name>A0A6S6S1H6_9BACT</name>
<keyword evidence="1" id="KW-0812">Transmembrane</keyword>
<feature type="transmembrane region" description="Helical" evidence="1">
    <location>
        <begin position="126"/>
        <end position="146"/>
    </location>
</feature>
<proteinExistence type="predicted"/>
<feature type="transmembrane region" description="Helical" evidence="1">
    <location>
        <begin position="25"/>
        <end position="43"/>
    </location>
</feature>
<dbReference type="AlphaFoldDB" id="A0A6S6S1H6"/>
<dbReference type="EMBL" id="CACVAS010000011">
    <property type="protein sequence ID" value="CAA6800003.1"/>
    <property type="molecule type" value="Genomic_DNA"/>
</dbReference>
<protein>
    <submittedName>
        <fullName evidence="2">Uncharacterized protein</fullName>
    </submittedName>
</protein>
<feature type="transmembrane region" description="Helical" evidence="1">
    <location>
        <begin position="49"/>
        <end position="67"/>
    </location>
</feature>
<keyword evidence="1" id="KW-0472">Membrane</keyword>
<evidence type="ECO:0000256" key="1">
    <source>
        <dbReference type="SAM" id="Phobius"/>
    </source>
</evidence>
<sequence>MKGLMQSILLAATNKIKGIQRHSTIFVILLGILVLAGMAPSIVSSDWMWFSRSGALVVIFGVLIVWIDYKGSINDALDTVLSGYKEHLRNNEDLTEEQKNKFGKEIEGKFNEVGILTERRFQNIEFYVIALGTLIWGYGDLISRLLQ</sequence>
<reference evidence="2" key="1">
    <citation type="submission" date="2020-01" db="EMBL/GenBank/DDBJ databases">
        <authorList>
            <person name="Meier V. D."/>
            <person name="Meier V D."/>
        </authorList>
    </citation>
    <scope>NUCLEOTIDE SEQUENCE</scope>
    <source>
        <strain evidence="2">HLG_WM_MAG_01</strain>
    </source>
</reference>
<keyword evidence="1" id="KW-1133">Transmembrane helix</keyword>
<organism evidence="2">
    <name type="scientific">uncultured Sulfurovum sp</name>
    <dbReference type="NCBI Taxonomy" id="269237"/>
    <lineage>
        <taxon>Bacteria</taxon>
        <taxon>Pseudomonadati</taxon>
        <taxon>Campylobacterota</taxon>
        <taxon>Epsilonproteobacteria</taxon>
        <taxon>Campylobacterales</taxon>
        <taxon>Sulfurovaceae</taxon>
        <taxon>Sulfurovum</taxon>
        <taxon>environmental samples</taxon>
    </lineage>
</organism>
<gene>
    <name evidence="2" type="ORF">HELGO_WM10803</name>
</gene>
<evidence type="ECO:0000313" key="2">
    <source>
        <dbReference type="EMBL" id="CAA6800003.1"/>
    </source>
</evidence>